<organism evidence="1 2">
    <name type="scientific">Puccinia graminis f. sp. tritici</name>
    <dbReference type="NCBI Taxonomy" id="56615"/>
    <lineage>
        <taxon>Eukaryota</taxon>
        <taxon>Fungi</taxon>
        <taxon>Dikarya</taxon>
        <taxon>Basidiomycota</taxon>
        <taxon>Pucciniomycotina</taxon>
        <taxon>Pucciniomycetes</taxon>
        <taxon>Pucciniales</taxon>
        <taxon>Pucciniaceae</taxon>
        <taxon>Puccinia</taxon>
    </lineage>
</organism>
<dbReference type="AlphaFoldDB" id="A0A5B0RTS0"/>
<dbReference type="EMBL" id="VDEP01000137">
    <property type="protein sequence ID" value="KAA1129270.1"/>
    <property type="molecule type" value="Genomic_DNA"/>
</dbReference>
<evidence type="ECO:0000313" key="1">
    <source>
        <dbReference type="EMBL" id="KAA1129270.1"/>
    </source>
</evidence>
<protein>
    <submittedName>
        <fullName evidence="1">Uncharacterized protein</fullName>
    </submittedName>
</protein>
<sequence length="204" mass="22932">MLLDQTMPFVAPANTQMDIQVWDSALLLFFRALQRASRSPRSSLDSSAHKARLFPSNWRLACWQMYRCPSIPALPISDGNRRAGWIDVKKEWQHDERLEKCDTPCTVDCGHSTPLTTYLGIASPLVQLRTSKDQAARAIWNLSLSVCSDSYDENKSADNETVSQVHIIPTDISDQPTPISLKSTLIDFPPLWTYASNQTTYSGI</sequence>
<accession>A0A5B0RTS0</accession>
<evidence type="ECO:0000313" key="2">
    <source>
        <dbReference type="Proteomes" id="UP000325313"/>
    </source>
</evidence>
<comment type="caution">
    <text evidence="1">The sequence shown here is derived from an EMBL/GenBank/DDBJ whole genome shotgun (WGS) entry which is preliminary data.</text>
</comment>
<reference evidence="1 2" key="1">
    <citation type="submission" date="2019-05" db="EMBL/GenBank/DDBJ databases">
        <title>Emergence of the Ug99 lineage of the wheat stem rust pathogen through somatic hybridization.</title>
        <authorList>
            <person name="Li F."/>
            <person name="Upadhyaya N.M."/>
            <person name="Sperschneider J."/>
            <person name="Matny O."/>
            <person name="Nguyen-Phuc H."/>
            <person name="Mago R."/>
            <person name="Raley C."/>
            <person name="Miller M.E."/>
            <person name="Silverstein K.A.T."/>
            <person name="Henningsen E."/>
            <person name="Hirsch C.D."/>
            <person name="Visser B."/>
            <person name="Pretorius Z.A."/>
            <person name="Steffenson B.J."/>
            <person name="Schwessinger B."/>
            <person name="Dodds P.N."/>
            <person name="Figueroa M."/>
        </authorList>
    </citation>
    <scope>NUCLEOTIDE SEQUENCE [LARGE SCALE GENOMIC DNA]</scope>
    <source>
        <strain evidence="1 2">Ug99</strain>
    </source>
</reference>
<name>A0A5B0RTS0_PUCGR</name>
<dbReference type="Proteomes" id="UP000325313">
    <property type="component" value="Unassembled WGS sequence"/>
</dbReference>
<proteinExistence type="predicted"/>
<gene>
    <name evidence="1" type="ORF">PGTUg99_022123</name>
</gene>